<organism evidence="1 2">
    <name type="scientific">Pyrenophora seminiperda CCB06</name>
    <dbReference type="NCBI Taxonomy" id="1302712"/>
    <lineage>
        <taxon>Eukaryota</taxon>
        <taxon>Fungi</taxon>
        <taxon>Dikarya</taxon>
        <taxon>Ascomycota</taxon>
        <taxon>Pezizomycotina</taxon>
        <taxon>Dothideomycetes</taxon>
        <taxon>Pleosporomycetidae</taxon>
        <taxon>Pleosporales</taxon>
        <taxon>Pleosporineae</taxon>
        <taxon>Pleosporaceae</taxon>
        <taxon>Pyrenophora</taxon>
    </lineage>
</organism>
<dbReference type="EMBL" id="KE747809">
    <property type="protein sequence ID" value="RMZ66438.1"/>
    <property type="molecule type" value="Genomic_DNA"/>
</dbReference>
<evidence type="ECO:0000313" key="1">
    <source>
        <dbReference type="EMBL" id="RMZ66438.1"/>
    </source>
</evidence>
<dbReference type="AlphaFoldDB" id="A0A3M7LW22"/>
<sequence>MGKARLFLTAHPHDHSRLLFVGHSVENSLRHFRPASGESPQLSVGVSVYGVHVRRPGEARAETVCRVNLQTSRFSGASVLFQVG</sequence>
<gene>
    <name evidence="1" type="ORF">GMOD_00001773</name>
</gene>
<protein>
    <submittedName>
        <fullName evidence="1">Uncharacterized protein</fullName>
    </submittedName>
</protein>
<proteinExistence type="predicted"/>
<reference evidence="1 2" key="1">
    <citation type="journal article" date="2014" name="PLoS ONE">
        <title>De novo Genome Assembly of the Fungal Plant Pathogen Pyrenophora semeniperda.</title>
        <authorList>
            <person name="Soliai M.M."/>
            <person name="Meyer S.E."/>
            <person name="Udall J.A."/>
            <person name="Elzinga D.E."/>
            <person name="Hermansen R.A."/>
            <person name="Bodily P.M."/>
            <person name="Hart A.A."/>
            <person name="Coleman C.E."/>
        </authorList>
    </citation>
    <scope>NUCLEOTIDE SEQUENCE [LARGE SCALE GENOMIC DNA]</scope>
    <source>
        <strain evidence="1 2">CCB06</strain>
        <tissue evidence="1">Mycelium</tissue>
    </source>
</reference>
<keyword evidence="2" id="KW-1185">Reference proteome</keyword>
<name>A0A3M7LW22_9PLEO</name>
<evidence type="ECO:0000313" key="2">
    <source>
        <dbReference type="Proteomes" id="UP000265663"/>
    </source>
</evidence>
<accession>A0A3M7LW22</accession>
<dbReference type="Proteomes" id="UP000265663">
    <property type="component" value="Unassembled WGS sequence"/>
</dbReference>